<evidence type="ECO:0000313" key="1">
    <source>
        <dbReference type="EMBL" id="KAI3819473.1"/>
    </source>
</evidence>
<protein>
    <submittedName>
        <fullName evidence="1">Uncharacterized protein</fullName>
    </submittedName>
</protein>
<evidence type="ECO:0000313" key="2">
    <source>
        <dbReference type="Proteomes" id="UP001056120"/>
    </source>
</evidence>
<reference evidence="2" key="1">
    <citation type="journal article" date="2022" name="Mol. Ecol. Resour.">
        <title>The genomes of chicory, endive, great burdock and yacon provide insights into Asteraceae palaeo-polyploidization history and plant inulin production.</title>
        <authorList>
            <person name="Fan W."/>
            <person name="Wang S."/>
            <person name="Wang H."/>
            <person name="Wang A."/>
            <person name="Jiang F."/>
            <person name="Liu H."/>
            <person name="Zhao H."/>
            <person name="Xu D."/>
            <person name="Zhang Y."/>
        </authorList>
    </citation>
    <scope>NUCLEOTIDE SEQUENCE [LARGE SCALE GENOMIC DNA]</scope>
    <source>
        <strain evidence="2">cv. Yunnan</strain>
    </source>
</reference>
<accession>A0ACB9JG46</accession>
<reference evidence="1 2" key="2">
    <citation type="journal article" date="2022" name="Mol. Ecol. Resour.">
        <title>The genomes of chicory, endive, great burdock and yacon provide insights into Asteraceae paleo-polyploidization history and plant inulin production.</title>
        <authorList>
            <person name="Fan W."/>
            <person name="Wang S."/>
            <person name="Wang H."/>
            <person name="Wang A."/>
            <person name="Jiang F."/>
            <person name="Liu H."/>
            <person name="Zhao H."/>
            <person name="Xu D."/>
            <person name="Zhang Y."/>
        </authorList>
    </citation>
    <scope>NUCLEOTIDE SEQUENCE [LARGE SCALE GENOMIC DNA]</scope>
    <source>
        <strain evidence="2">cv. Yunnan</strain>
        <tissue evidence="1">Leaves</tissue>
    </source>
</reference>
<organism evidence="1 2">
    <name type="scientific">Smallanthus sonchifolius</name>
    <dbReference type="NCBI Taxonomy" id="185202"/>
    <lineage>
        <taxon>Eukaryota</taxon>
        <taxon>Viridiplantae</taxon>
        <taxon>Streptophyta</taxon>
        <taxon>Embryophyta</taxon>
        <taxon>Tracheophyta</taxon>
        <taxon>Spermatophyta</taxon>
        <taxon>Magnoliopsida</taxon>
        <taxon>eudicotyledons</taxon>
        <taxon>Gunneridae</taxon>
        <taxon>Pentapetalae</taxon>
        <taxon>asterids</taxon>
        <taxon>campanulids</taxon>
        <taxon>Asterales</taxon>
        <taxon>Asteraceae</taxon>
        <taxon>Asteroideae</taxon>
        <taxon>Heliantheae alliance</taxon>
        <taxon>Millerieae</taxon>
        <taxon>Smallanthus</taxon>
    </lineage>
</organism>
<proteinExistence type="predicted"/>
<comment type="caution">
    <text evidence="1">The sequence shown here is derived from an EMBL/GenBank/DDBJ whole genome shotgun (WGS) entry which is preliminary data.</text>
</comment>
<keyword evidence="2" id="KW-1185">Reference proteome</keyword>
<sequence length="168" mass="18983">MIESRDELIYGFILWIYEVLILLPKKIPLTLLDVAVSLESLLQSLPEILGVILSSKAVNNSLVKAIIVSKMLLAHSQHSKSRAKALIPLEGPSGKANVVADAFSRKEHEKPKRVRALRLDLQIDLITRIKESQKFSLQEPNLEKEGLRGMIEQLVKVDDDILRMNKRI</sequence>
<dbReference type="Proteomes" id="UP001056120">
    <property type="component" value="Linkage Group LG04"/>
</dbReference>
<dbReference type="EMBL" id="CM042021">
    <property type="protein sequence ID" value="KAI3819473.1"/>
    <property type="molecule type" value="Genomic_DNA"/>
</dbReference>
<name>A0ACB9JG46_9ASTR</name>
<gene>
    <name evidence="1" type="ORF">L1987_13312</name>
</gene>